<reference evidence="2 3" key="1">
    <citation type="submission" date="2020-08" db="EMBL/GenBank/DDBJ databases">
        <title>Sequencing the genomes of 1000 actinobacteria strains.</title>
        <authorList>
            <person name="Klenk H.-P."/>
        </authorList>
    </citation>
    <scope>NUCLEOTIDE SEQUENCE [LARGE SCALE GENOMIC DNA]</scope>
    <source>
        <strain evidence="2 3">DSM 43675</strain>
    </source>
</reference>
<evidence type="ECO:0000256" key="1">
    <source>
        <dbReference type="SAM" id="MobiDB-lite"/>
    </source>
</evidence>
<gene>
    <name evidence="2" type="ORF">BKA00_001119</name>
</gene>
<organism evidence="2 3">
    <name type="scientific">Actinomadura coerulea</name>
    <dbReference type="NCBI Taxonomy" id="46159"/>
    <lineage>
        <taxon>Bacteria</taxon>
        <taxon>Bacillati</taxon>
        <taxon>Actinomycetota</taxon>
        <taxon>Actinomycetes</taxon>
        <taxon>Streptosporangiales</taxon>
        <taxon>Thermomonosporaceae</taxon>
        <taxon>Actinomadura</taxon>
    </lineage>
</organism>
<comment type="caution">
    <text evidence="2">The sequence shown here is derived from an EMBL/GenBank/DDBJ whole genome shotgun (WGS) entry which is preliminary data.</text>
</comment>
<proteinExistence type="predicted"/>
<feature type="region of interest" description="Disordered" evidence="1">
    <location>
        <begin position="1"/>
        <end position="27"/>
    </location>
</feature>
<dbReference type="AlphaFoldDB" id="A0A7X0FUZ4"/>
<dbReference type="EMBL" id="JACHMQ010000001">
    <property type="protein sequence ID" value="MBB6394205.1"/>
    <property type="molecule type" value="Genomic_DNA"/>
</dbReference>
<accession>A0A7X0FUZ4</accession>
<evidence type="ECO:0000313" key="2">
    <source>
        <dbReference type="EMBL" id="MBB6394205.1"/>
    </source>
</evidence>
<dbReference type="Proteomes" id="UP000546324">
    <property type="component" value="Unassembled WGS sequence"/>
</dbReference>
<protein>
    <submittedName>
        <fullName evidence="2">Uncharacterized protein</fullName>
    </submittedName>
</protein>
<keyword evidence="3" id="KW-1185">Reference proteome</keyword>
<evidence type="ECO:0000313" key="3">
    <source>
        <dbReference type="Proteomes" id="UP000546324"/>
    </source>
</evidence>
<sequence length="27" mass="3296">MDDVPHRFDHQRPQAERAHRVLDDPTR</sequence>
<name>A0A7X0FUZ4_9ACTN</name>